<evidence type="ECO:0000313" key="7">
    <source>
        <dbReference type="Proteomes" id="UP001500842"/>
    </source>
</evidence>
<gene>
    <name evidence="6" type="ORF">GCM10009788_22170</name>
</gene>
<keyword evidence="2" id="KW-0547">Nucleotide-binding</keyword>
<dbReference type="RefSeq" id="WP_141004697.1">
    <property type="nucleotide sequence ID" value="NZ_BAAAOR010000015.1"/>
</dbReference>
<accession>A0ABN2AEK4</accession>
<evidence type="ECO:0000256" key="1">
    <source>
        <dbReference type="ARBA" id="ARBA00022448"/>
    </source>
</evidence>
<dbReference type="EMBL" id="BAAAOR010000015">
    <property type="protein sequence ID" value="GAA1517593.1"/>
    <property type="molecule type" value="Genomic_DNA"/>
</dbReference>
<dbReference type="Pfam" id="PF00005">
    <property type="entry name" value="ABC_tran"/>
    <property type="match status" value="1"/>
</dbReference>
<keyword evidence="3 6" id="KW-0067">ATP-binding</keyword>
<dbReference type="PROSITE" id="PS50893">
    <property type="entry name" value="ABC_TRANSPORTER_2"/>
    <property type="match status" value="1"/>
</dbReference>
<dbReference type="InterPro" id="IPR027417">
    <property type="entry name" value="P-loop_NTPase"/>
</dbReference>
<name>A0ABN2AEK4_9ACTN</name>
<dbReference type="GO" id="GO:0005524">
    <property type="term" value="F:ATP binding"/>
    <property type="evidence" value="ECO:0007669"/>
    <property type="project" value="UniProtKB-KW"/>
</dbReference>
<keyword evidence="1" id="KW-0813">Transport</keyword>
<dbReference type="SUPFAM" id="SSF52540">
    <property type="entry name" value="P-loop containing nucleoside triphosphate hydrolases"/>
    <property type="match status" value="1"/>
</dbReference>
<keyword evidence="4" id="KW-1278">Translocase</keyword>
<organism evidence="6 7">
    <name type="scientific">Nocardioides humi</name>
    <dbReference type="NCBI Taxonomy" id="449461"/>
    <lineage>
        <taxon>Bacteria</taxon>
        <taxon>Bacillati</taxon>
        <taxon>Actinomycetota</taxon>
        <taxon>Actinomycetes</taxon>
        <taxon>Propionibacteriales</taxon>
        <taxon>Nocardioidaceae</taxon>
        <taxon>Nocardioides</taxon>
    </lineage>
</organism>
<protein>
    <submittedName>
        <fullName evidence="6">ABC transporter ATP-binding protein</fullName>
    </submittedName>
</protein>
<dbReference type="PANTHER" id="PTHR42794">
    <property type="entry name" value="HEMIN IMPORT ATP-BINDING PROTEIN HMUV"/>
    <property type="match status" value="1"/>
</dbReference>
<evidence type="ECO:0000256" key="2">
    <source>
        <dbReference type="ARBA" id="ARBA00022741"/>
    </source>
</evidence>
<evidence type="ECO:0000259" key="5">
    <source>
        <dbReference type="PROSITE" id="PS50893"/>
    </source>
</evidence>
<evidence type="ECO:0000256" key="3">
    <source>
        <dbReference type="ARBA" id="ARBA00022840"/>
    </source>
</evidence>
<dbReference type="InterPro" id="IPR003439">
    <property type="entry name" value="ABC_transporter-like_ATP-bd"/>
</dbReference>
<reference evidence="6 7" key="1">
    <citation type="journal article" date="2019" name="Int. J. Syst. Evol. Microbiol.">
        <title>The Global Catalogue of Microorganisms (GCM) 10K type strain sequencing project: providing services to taxonomists for standard genome sequencing and annotation.</title>
        <authorList>
            <consortium name="The Broad Institute Genomics Platform"/>
            <consortium name="The Broad Institute Genome Sequencing Center for Infectious Disease"/>
            <person name="Wu L."/>
            <person name="Ma J."/>
        </authorList>
    </citation>
    <scope>NUCLEOTIDE SEQUENCE [LARGE SCALE GENOMIC DNA]</scope>
    <source>
        <strain evidence="6 7">JCM 14942</strain>
    </source>
</reference>
<dbReference type="InterPro" id="IPR003593">
    <property type="entry name" value="AAA+_ATPase"/>
</dbReference>
<keyword evidence="7" id="KW-1185">Reference proteome</keyword>
<dbReference type="Proteomes" id="UP001500842">
    <property type="component" value="Unassembled WGS sequence"/>
</dbReference>
<proteinExistence type="predicted"/>
<feature type="domain" description="ABC transporter" evidence="5">
    <location>
        <begin position="3"/>
        <end position="235"/>
    </location>
</feature>
<sequence>MSLRAHSVGWRRGGRLIVDDVSLEVPEGATVGLLGPNGSGKSSLLRLLAGTRRTSSGVVTLDDVPVAHWRRRALARRVAVVDQHADTTVALTVADVVALGRIPHQGPWRPHDAADEAAVAEAADAVGVGHLLDRAWETLSGGERQRTQLARALAQEPHELLLDEPTNHLDIAHQLELLTLVRRLPITSVIALHDLNLAAQFCDRLVVLCEGRVVAAGPPTEALTPALIADVYDVRAQVVADEHGPWVRILGRL</sequence>
<dbReference type="SMART" id="SM00382">
    <property type="entry name" value="AAA"/>
    <property type="match status" value="1"/>
</dbReference>
<dbReference type="PANTHER" id="PTHR42794:SF1">
    <property type="entry name" value="HEMIN IMPORT ATP-BINDING PROTEIN HMUV"/>
    <property type="match status" value="1"/>
</dbReference>
<dbReference type="Gene3D" id="3.40.50.300">
    <property type="entry name" value="P-loop containing nucleotide triphosphate hydrolases"/>
    <property type="match status" value="1"/>
</dbReference>
<dbReference type="CDD" id="cd03214">
    <property type="entry name" value="ABC_Iron-Siderophores_B12_Hemin"/>
    <property type="match status" value="1"/>
</dbReference>
<evidence type="ECO:0000256" key="4">
    <source>
        <dbReference type="ARBA" id="ARBA00022967"/>
    </source>
</evidence>
<evidence type="ECO:0000313" key="6">
    <source>
        <dbReference type="EMBL" id="GAA1517593.1"/>
    </source>
</evidence>
<comment type="caution">
    <text evidence="6">The sequence shown here is derived from an EMBL/GenBank/DDBJ whole genome shotgun (WGS) entry which is preliminary data.</text>
</comment>